<dbReference type="Proteomes" id="UP000295238">
    <property type="component" value="Unassembled WGS sequence"/>
</dbReference>
<keyword evidence="2" id="KW-1185">Reference proteome</keyword>
<proteinExistence type="predicted"/>
<evidence type="ECO:0000313" key="2">
    <source>
        <dbReference type="Proteomes" id="UP000295238"/>
    </source>
</evidence>
<organism evidence="1 2">
    <name type="scientific">Rhizobium deserti</name>
    <dbReference type="NCBI Taxonomy" id="2547961"/>
    <lineage>
        <taxon>Bacteria</taxon>
        <taxon>Pseudomonadati</taxon>
        <taxon>Pseudomonadota</taxon>
        <taxon>Alphaproteobacteria</taxon>
        <taxon>Hyphomicrobiales</taxon>
        <taxon>Rhizobiaceae</taxon>
        <taxon>Rhizobium/Agrobacterium group</taxon>
        <taxon>Rhizobium</taxon>
    </lineage>
</organism>
<evidence type="ECO:0000313" key="1">
    <source>
        <dbReference type="EMBL" id="TDK38598.1"/>
    </source>
</evidence>
<dbReference type="OrthoDB" id="8454346at2"/>
<protein>
    <recommendedName>
        <fullName evidence="3">Phage tail protein</fullName>
    </recommendedName>
</protein>
<reference evidence="1 2" key="1">
    <citation type="submission" date="2019-03" db="EMBL/GenBank/DDBJ databases">
        <title>Rhizobium sp. nov., an bacterium isolated from biocrust in Mu Us Desert.</title>
        <authorList>
            <person name="Lixiong L."/>
        </authorList>
    </citation>
    <scope>NUCLEOTIDE SEQUENCE [LARGE SCALE GENOMIC DNA]</scope>
    <source>
        <strain evidence="1 2">SPY-1</strain>
    </source>
</reference>
<dbReference type="EMBL" id="SMTL01000001">
    <property type="protein sequence ID" value="TDK38598.1"/>
    <property type="molecule type" value="Genomic_DNA"/>
</dbReference>
<gene>
    <name evidence="1" type="ORF">E2F50_00080</name>
</gene>
<name>A0A4R5ULK2_9HYPH</name>
<dbReference type="RefSeq" id="WP_133314044.1">
    <property type="nucleotide sequence ID" value="NZ_SMTL01000001.1"/>
</dbReference>
<comment type="caution">
    <text evidence="1">The sequence shown here is derived from an EMBL/GenBank/DDBJ whole genome shotgun (WGS) entry which is preliminary data.</text>
</comment>
<dbReference type="AlphaFoldDB" id="A0A4R5ULK2"/>
<accession>A0A4R5ULK2</accession>
<sequence length="132" mass="14632">MTLDDVLSNVADQDRGRELVIVDPWTGQPAGIKFRIAGPDSEVQHRARIEMMDELAELARPDGTVSADDRERARLNCLAKCCLLMEIEEDGKPLPMTQKNVLRVLKAGVWIQAQVDAFAGDRSNFKPEAADV</sequence>
<evidence type="ECO:0008006" key="3">
    <source>
        <dbReference type="Google" id="ProtNLM"/>
    </source>
</evidence>